<evidence type="ECO:0000313" key="3">
    <source>
        <dbReference type="Proteomes" id="UP000694411"/>
    </source>
</evidence>
<proteinExistence type="predicted"/>
<evidence type="ECO:0000313" key="2">
    <source>
        <dbReference type="Ensembl" id="ENSTGEP00000013253.1"/>
    </source>
</evidence>
<accession>A0A8D2EYW0</accession>
<reference evidence="2" key="1">
    <citation type="submission" date="2018-05" db="EMBL/GenBank/DDBJ databases">
        <title>Whole genome of Theropithecus gelada.</title>
        <authorList>
            <person name="Chiou K.L."/>
            <person name="Snyder-Mackler N."/>
        </authorList>
    </citation>
    <scope>NUCLEOTIDE SEQUENCE [LARGE SCALE GENOMIC DNA]</scope>
</reference>
<organism evidence="2 3">
    <name type="scientific">Theropithecus gelada</name>
    <name type="common">Gelada baboon</name>
    <dbReference type="NCBI Taxonomy" id="9565"/>
    <lineage>
        <taxon>Eukaryota</taxon>
        <taxon>Metazoa</taxon>
        <taxon>Chordata</taxon>
        <taxon>Craniata</taxon>
        <taxon>Vertebrata</taxon>
        <taxon>Euteleostomi</taxon>
        <taxon>Mammalia</taxon>
        <taxon>Eutheria</taxon>
        <taxon>Euarchontoglires</taxon>
        <taxon>Primates</taxon>
        <taxon>Haplorrhini</taxon>
        <taxon>Catarrhini</taxon>
        <taxon>Cercopithecidae</taxon>
        <taxon>Cercopithecinae</taxon>
        <taxon>Theropithecus</taxon>
    </lineage>
</organism>
<reference evidence="2" key="2">
    <citation type="submission" date="2025-08" db="UniProtKB">
        <authorList>
            <consortium name="Ensembl"/>
        </authorList>
    </citation>
    <scope>IDENTIFICATION</scope>
</reference>
<evidence type="ECO:0000256" key="1">
    <source>
        <dbReference type="SAM" id="Phobius"/>
    </source>
</evidence>
<dbReference type="AlphaFoldDB" id="A0A8D2EYW0"/>
<keyword evidence="1" id="KW-0812">Transmembrane</keyword>
<keyword evidence="3" id="KW-1185">Reference proteome</keyword>
<keyword evidence="1" id="KW-1133">Transmembrane helix</keyword>
<reference evidence="2" key="3">
    <citation type="submission" date="2025-09" db="UniProtKB">
        <authorList>
            <consortium name="Ensembl"/>
        </authorList>
    </citation>
    <scope>IDENTIFICATION</scope>
</reference>
<feature type="transmembrane region" description="Helical" evidence="1">
    <location>
        <begin position="20"/>
        <end position="48"/>
    </location>
</feature>
<keyword evidence="1" id="KW-0472">Membrane</keyword>
<sequence length="62" mass="7296">TLKRFPVGTPLRGRQVPQSLFFYVSYCHFSSLCIMLFPYNFILCTYFLRRRLTLSPGWSAVV</sequence>
<dbReference type="Ensembl" id="ENSTGET00000015915.1">
    <property type="protein sequence ID" value="ENSTGEP00000013253.1"/>
    <property type="gene ID" value="ENSTGEG00000010775.1"/>
</dbReference>
<protein>
    <submittedName>
        <fullName evidence="2">Uncharacterized protein</fullName>
    </submittedName>
</protein>
<name>A0A8D2EYW0_THEGE</name>
<dbReference type="Proteomes" id="UP000694411">
    <property type="component" value="Chromosome 8"/>
</dbReference>